<dbReference type="EMBL" id="PELY01000339">
    <property type="protein sequence ID" value="RTH23975.1"/>
    <property type="molecule type" value="Genomic_DNA"/>
</dbReference>
<reference evidence="1 2" key="1">
    <citation type="journal article" date="2019" name="Extremophiles">
        <title>Biogeography of thermophiles and predominance of Thermus scotoductus in domestic water heaters.</title>
        <authorList>
            <person name="Wilpiszeski R.L."/>
            <person name="Zhang Z."/>
            <person name="House C.H."/>
        </authorList>
    </citation>
    <scope>NUCLEOTIDE SEQUENCE [LARGE SCALE GENOMIC DNA]</scope>
    <source>
        <strain evidence="1 2">25_S25</strain>
    </source>
</reference>
<name>A0A430RVF3_THESC</name>
<protein>
    <submittedName>
        <fullName evidence="1">Cytochrome C oxidase Cbb3</fullName>
    </submittedName>
</protein>
<sequence length="47" mass="5537">MTRWLLLLLPLLSACGWMWDQPKVKVFREAPLQVQVAPERVRFGENL</sequence>
<dbReference type="PROSITE" id="PS51257">
    <property type="entry name" value="PROKAR_LIPOPROTEIN"/>
    <property type="match status" value="1"/>
</dbReference>
<proteinExistence type="predicted"/>
<evidence type="ECO:0000313" key="1">
    <source>
        <dbReference type="EMBL" id="RTH23975.1"/>
    </source>
</evidence>
<dbReference type="Proteomes" id="UP000287306">
    <property type="component" value="Unassembled WGS sequence"/>
</dbReference>
<gene>
    <name evidence="1" type="ORF">CSW38_09705</name>
</gene>
<comment type="caution">
    <text evidence="1">The sequence shown here is derived from an EMBL/GenBank/DDBJ whole genome shotgun (WGS) entry which is preliminary data.</text>
</comment>
<dbReference type="AlphaFoldDB" id="A0A430RVF3"/>
<organism evidence="1 2">
    <name type="scientific">Thermus scotoductus</name>
    <dbReference type="NCBI Taxonomy" id="37636"/>
    <lineage>
        <taxon>Bacteria</taxon>
        <taxon>Thermotogati</taxon>
        <taxon>Deinococcota</taxon>
        <taxon>Deinococci</taxon>
        <taxon>Thermales</taxon>
        <taxon>Thermaceae</taxon>
        <taxon>Thermus</taxon>
    </lineage>
</organism>
<feature type="non-terminal residue" evidence="1">
    <location>
        <position position="47"/>
    </location>
</feature>
<evidence type="ECO:0000313" key="2">
    <source>
        <dbReference type="Proteomes" id="UP000287306"/>
    </source>
</evidence>
<accession>A0A430RVF3</accession>